<proteinExistence type="inferred from homology"/>
<evidence type="ECO:0000256" key="1">
    <source>
        <dbReference type="ARBA" id="ARBA00037961"/>
    </source>
</evidence>
<organism evidence="3 4">
    <name type="scientific">Thalassotalea insulae</name>
    <dbReference type="NCBI Taxonomy" id="2056778"/>
    <lineage>
        <taxon>Bacteria</taxon>
        <taxon>Pseudomonadati</taxon>
        <taxon>Pseudomonadota</taxon>
        <taxon>Gammaproteobacteria</taxon>
        <taxon>Alteromonadales</taxon>
        <taxon>Colwelliaceae</taxon>
        <taxon>Thalassotalea</taxon>
    </lineage>
</organism>
<keyword evidence="4" id="KW-1185">Reference proteome</keyword>
<reference evidence="3 4" key="1">
    <citation type="submission" date="2023-03" db="EMBL/GenBank/DDBJ databases">
        <title>Draft genome sequence of Thalassotalea insulae KCTC 62186T.</title>
        <authorList>
            <person name="Sawabe T."/>
        </authorList>
    </citation>
    <scope>NUCLEOTIDE SEQUENCE [LARGE SCALE GENOMIC DNA]</scope>
    <source>
        <strain evidence="3 4">KCTC 62186</strain>
    </source>
</reference>
<dbReference type="RefSeq" id="WP_284243345.1">
    <property type="nucleotide sequence ID" value="NZ_BSST01000001.1"/>
</dbReference>
<dbReference type="PANTHER" id="PTHR10672:SF3">
    <property type="entry name" value="PROTEIN HU-LI TAI SHAO"/>
    <property type="match status" value="1"/>
</dbReference>
<accession>A0ABQ6GNC5</accession>
<dbReference type="EMBL" id="BSST01000001">
    <property type="protein sequence ID" value="GLX77490.1"/>
    <property type="molecule type" value="Genomic_DNA"/>
</dbReference>
<dbReference type="NCBIfam" id="NF005451">
    <property type="entry name" value="PRK07044.1"/>
    <property type="match status" value="1"/>
</dbReference>
<evidence type="ECO:0000313" key="4">
    <source>
        <dbReference type="Proteomes" id="UP001157186"/>
    </source>
</evidence>
<dbReference type="SUPFAM" id="SSF53639">
    <property type="entry name" value="AraD/HMP-PK domain-like"/>
    <property type="match status" value="1"/>
</dbReference>
<gene>
    <name evidence="3" type="ORF">tinsulaeT_08300</name>
</gene>
<sequence length="256" mass="28406">MFEIPQLDLKNNVSPQEWQTRVDLAACYRLVAMQGWDDLIYTHISARIPGTDYLLINAFGLTFEEITASNLVKIDIDGNIIDANCPFEINPAGFTIHSAVHQARHEEQCVLHLHTNETIAVASLKEGLLPLSQYSAFALASMSYHEYEGLAVNSDEKSRLQQDLGSANFMLLRNHGALTLGKTIGDAYMHMYDLTRACQIQLQIMASGMQPIEIEQAIVDGIKAQANVVHTGLTGGQKSWPAMLRRVYRADPSFAS</sequence>
<evidence type="ECO:0000313" key="3">
    <source>
        <dbReference type="EMBL" id="GLX77490.1"/>
    </source>
</evidence>
<feature type="domain" description="Class II aldolase/adducin N-terminal" evidence="2">
    <location>
        <begin position="22"/>
        <end position="202"/>
    </location>
</feature>
<protein>
    <submittedName>
        <fullName evidence="3">Aldolase class 2 protein</fullName>
    </submittedName>
</protein>
<evidence type="ECO:0000259" key="2">
    <source>
        <dbReference type="SMART" id="SM01007"/>
    </source>
</evidence>
<dbReference type="PANTHER" id="PTHR10672">
    <property type="entry name" value="ADDUCIN"/>
    <property type="match status" value="1"/>
</dbReference>
<name>A0ABQ6GNC5_9GAMM</name>
<dbReference type="Proteomes" id="UP001157186">
    <property type="component" value="Unassembled WGS sequence"/>
</dbReference>
<dbReference type="Pfam" id="PF00596">
    <property type="entry name" value="Aldolase_II"/>
    <property type="match status" value="1"/>
</dbReference>
<dbReference type="InterPro" id="IPR001303">
    <property type="entry name" value="Aldolase_II/adducin_N"/>
</dbReference>
<dbReference type="InterPro" id="IPR051017">
    <property type="entry name" value="Aldolase-II_Adducin_sf"/>
</dbReference>
<comment type="caution">
    <text evidence="3">The sequence shown here is derived from an EMBL/GenBank/DDBJ whole genome shotgun (WGS) entry which is preliminary data.</text>
</comment>
<dbReference type="Gene3D" id="3.40.225.10">
    <property type="entry name" value="Class II aldolase/adducin N-terminal domain"/>
    <property type="match status" value="1"/>
</dbReference>
<comment type="similarity">
    <text evidence="1">Belongs to the aldolase class II family.</text>
</comment>
<dbReference type="InterPro" id="IPR036409">
    <property type="entry name" value="Aldolase_II/adducin_N_sf"/>
</dbReference>
<dbReference type="SMART" id="SM01007">
    <property type="entry name" value="Aldolase_II"/>
    <property type="match status" value="1"/>
</dbReference>